<proteinExistence type="predicted"/>
<dbReference type="InterPro" id="IPR021529">
    <property type="entry name" value="DUF2798"/>
</dbReference>
<evidence type="ECO:0000313" key="3">
    <source>
        <dbReference type="Proteomes" id="UP001529491"/>
    </source>
</evidence>
<keyword evidence="1" id="KW-1133">Transmembrane helix</keyword>
<keyword evidence="1" id="KW-0472">Membrane</keyword>
<accession>A0ABZ0K2Y9</accession>
<dbReference type="Pfam" id="PF11391">
    <property type="entry name" value="DUF2798"/>
    <property type="match status" value="2"/>
</dbReference>
<feature type="transmembrane region" description="Helical" evidence="1">
    <location>
        <begin position="87"/>
        <end position="106"/>
    </location>
</feature>
<keyword evidence="1" id="KW-0812">Transmembrane</keyword>
<evidence type="ECO:0000256" key="1">
    <source>
        <dbReference type="SAM" id="Phobius"/>
    </source>
</evidence>
<name>A0ABZ0K2Y9_9GAMM</name>
<feature type="transmembrane region" description="Helical" evidence="1">
    <location>
        <begin position="118"/>
        <end position="140"/>
    </location>
</feature>
<reference evidence="2 3" key="1">
    <citation type="submission" date="2023-10" db="EMBL/GenBank/DDBJ databases">
        <title>Complete genome sequence of Shewanella sp. DAU334.</title>
        <authorList>
            <person name="Lee Y.-S."/>
            <person name="Jeong H.-R."/>
            <person name="Hwang E.-J."/>
            <person name="Choi Y.-L."/>
            <person name="Kim G.-D."/>
        </authorList>
    </citation>
    <scope>NUCLEOTIDE SEQUENCE [LARGE SCALE GENOMIC DNA]</scope>
    <source>
        <strain evidence="2 3">DAU334</strain>
    </source>
</reference>
<sequence>MGKNRFENLVFASMVCFAMVFGMTIYNAILTTQAGGSLMEALNFVAFLCVFAVALILELIIIAPIVRAIVKRITDENTPFFRKIMTMSLLMTFFMCTMMSFIATLLQGYEGSLLNAYIHMWMMNVIVAYPLSIFIVGPVVRKLFFMMFPIDRPVPAAG</sequence>
<dbReference type="EMBL" id="CP136522">
    <property type="protein sequence ID" value="WOT06838.1"/>
    <property type="molecule type" value="Genomic_DNA"/>
</dbReference>
<protein>
    <submittedName>
        <fullName evidence="2">DUF2798 domain-containing protein</fullName>
    </submittedName>
</protein>
<dbReference type="RefSeq" id="WP_310471109.1">
    <property type="nucleotide sequence ID" value="NZ_CP136522.1"/>
</dbReference>
<keyword evidence="3" id="KW-1185">Reference proteome</keyword>
<feature type="transmembrane region" description="Helical" evidence="1">
    <location>
        <begin position="41"/>
        <end position="66"/>
    </location>
</feature>
<evidence type="ECO:0000313" key="2">
    <source>
        <dbReference type="EMBL" id="WOT06838.1"/>
    </source>
</evidence>
<gene>
    <name evidence="2" type="ORF">RGE70_08915</name>
</gene>
<feature type="transmembrane region" description="Helical" evidence="1">
    <location>
        <begin position="9"/>
        <end position="29"/>
    </location>
</feature>
<dbReference type="Proteomes" id="UP001529491">
    <property type="component" value="Chromosome"/>
</dbReference>
<organism evidence="2 3">
    <name type="scientific">Shewanella youngdeokensis</name>
    <dbReference type="NCBI Taxonomy" id="2999068"/>
    <lineage>
        <taxon>Bacteria</taxon>
        <taxon>Pseudomonadati</taxon>
        <taxon>Pseudomonadota</taxon>
        <taxon>Gammaproteobacteria</taxon>
        <taxon>Alteromonadales</taxon>
        <taxon>Shewanellaceae</taxon>
        <taxon>Shewanella</taxon>
    </lineage>
</organism>